<gene>
    <name evidence="5" type="primary">scpB</name>
    <name evidence="6" type="ORF">PS3_10531</name>
</gene>
<evidence type="ECO:0000256" key="5">
    <source>
        <dbReference type="HAMAP-Rule" id="MF_01804"/>
    </source>
</evidence>
<protein>
    <recommendedName>
        <fullName evidence="5">Segregation and condensation protein B</fullName>
    </recommendedName>
</protein>
<dbReference type="PATRIC" id="fig|1144300.3.peg.68"/>
<dbReference type="HAMAP" id="MF_01804">
    <property type="entry name" value="ScpB"/>
    <property type="match status" value="1"/>
</dbReference>
<organism evidence="6 7">
    <name type="scientific">Limosilactobacillus gastricus PS3</name>
    <dbReference type="NCBI Taxonomy" id="1144300"/>
    <lineage>
        <taxon>Bacteria</taxon>
        <taxon>Bacillati</taxon>
        <taxon>Bacillota</taxon>
        <taxon>Bacilli</taxon>
        <taxon>Lactobacillales</taxon>
        <taxon>Lactobacillaceae</taxon>
        <taxon>Limosilactobacillus</taxon>
    </lineage>
</organism>
<evidence type="ECO:0000256" key="2">
    <source>
        <dbReference type="ARBA" id="ARBA00022618"/>
    </source>
</evidence>
<evidence type="ECO:0000256" key="1">
    <source>
        <dbReference type="ARBA" id="ARBA00022490"/>
    </source>
</evidence>
<dbReference type="GO" id="GO:0006260">
    <property type="term" value="P:DNA replication"/>
    <property type="evidence" value="ECO:0007669"/>
    <property type="project" value="UniProtKB-UniRule"/>
</dbReference>
<evidence type="ECO:0000313" key="7">
    <source>
        <dbReference type="Proteomes" id="UP000004567"/>
    </source>
</evidence>
<dbReference type="PANTHER" id="PTHR34298:SF2">
    <property type="entry name" value="SEGREGATION AND CONDENSATION PROTEIN B"/>
    <property type="match status" value="1"/>
</dbReference>
<accession>H4GHU7</accession>
<dbReference type="STRING" id="1144300.PS3_10531"/>
<dbReference type="GO" id="GO:0051304">
    <property type="term" value="P:chromosome separation"/>
    <property type="evidence" value="ECO:0007669"/>
    <property type="project" value="InterPro"/>
</dbReference>
<dbReference type="PIRSF" id="PIRSF019345">
    <property type="entry name" value="ScpB"/>
    <property type="match status" value="1"/>
</dbReference>
<dbReference type="GO" id="GO:0051301">
    <property type="term" value="P:cell division"/>
    <property type="evidence" value="ECO:0007669"/>
    <property type="project" value="UniProtKB-KW"/>
</dbReference>
<evidence type="ECO:0000256" key="3">
    <source>
        <dbReference type="ARBA" id="ARBA00022829"/>
    </source>
</evidence>
<dbReference type="AlphaFoldDB" id="H4GHU7"/>
<dbReference type="InterPro" id="IPR005234">
    <property type="entry name" value="ScpB_csome_segregation"/>
</dbReference>
<dbReference type="NCBIfam" id="TIGR00281">
    <property type="entry name" value="SMC-Scp complex subunit ScpB"/>
    <property type="match status" value="1"/>
</dbReference>
<dbReference type="EMBL" id="AICN01000005">
    <property type="protein sequence ID" value="EHS87503.1"/>
    <property type="molecule type" value="Genomic_DNA"/>
</dbReference>
<comment type="subcellular location">
    <subcellularLocation>
        <location evidence="5">Cytoplasm</location>
    </subcellularLocation>
    <text evidence="5">Associated with two foci at the outer edges of the nucleoid region in young cells, and at four foci within both cell halves in older cells.</text>
</comment>
<dbReference type="PANTHER" id="PTHR34298">
    <property type="entry name" value="SEGREGATION AND CONDENSATION PROTEIN B"/>
    <property type="match status" value="1"/>
</dbReference>
<keyword evidence="3 5" id="KW-0159">Chromosome partition</keyword>
<keyword evidence="4 5" id="KW-0131">Cell cycle</keyword>
<evidence type="ECO:0000256" key="4">
    <source>
        <dbReference type="ARBA" id="ARBA00023306"/>
    </source>
</evidence>
<proteinExistence type="inferred from homology"/>
<dbReference type="Gene3D" id="1.10.10.10">
    <property type="entry name" value="Winged helix-like DNA-binding domain superfamily/Winged helix DNA-binding domain"/>
    <property type="match status" value="2"/>
</dbReference>
<evidence type="ECO:0000313" key="6">
    <source>
        <dbReference type="EMBL" id="EHS87503.1"/>
    </source>
</evidence>
<keyword evidence="1 5" id="KW-0963">Cytoplasm</keyword>
<dbReference type="Pfam" id="PF04079">
    <property type="entry name" value="SMC_ScpB"/>
    <property type="match status" value="1"/>
</dbReference>
<dbReference type="InterPro" id="IPR036390">
    <property type="entry name" value="WH_DNA-bd_sf"/>
</dbReference>
<name>H4GHU7_9LACO</name>
<reference evidence="6 7" key="1">
    <citation type="journal article" date="2013" name="Genome Announc.">
        <title>Genome Sequence of Lactobacillus gastricus PS3, a Strain Isolated from Human Milk.</title>
        <authorList>
            <person name="Martin V."/>
            <person name="Cardenas N."/>
            <person name="Jimenez E."/>
            <person name="Maldonado A."/>
            <person name="Rodriguez J.M."/>
            <person name="Fernandez L."/>
        </authorList>
    </citation>
    <scope>NUCLEOTIDE SEQUENCE [LARGE SCALE GENOMIC DNA]</scope>
    <source>
        <strain evidence="6 7">PS3</strain>
    </source>
</reference>
<dbReference type="InterPro" id="IPR036388">
    <property type="entry name" value="WH-like_DNA-bd_sf"/>
</dbReference>
<comment type="subunit">
    <text evidence="5">Homodimer. Homodimerization may be required to stabilize the binding of ScpA to the Smc head domains. Component of a cohesin-like complex composed of ScpA, ScpB and the Smc homodimer, in which ScpA and ScpB bind to the head domain of Smc. The presence of the three proteins is required for the association of the complex with DNA.</text>
</comment>
<sequence length="204" mass="22465">MNERQSINMDNQAQIEGLLFISGDEGISVAELASATGFMKPAVLEILNQLASQYASNEKSALTLLHSGETYRLATKAALAPVMKRYFETPLTVPLTPAILEVLAIIAYKQPITRIEIDEIRGVQSSGSIQKLIMRGLIEAKGRLEVPGRPYQYATTAAFLDYFGLDSLEQLPPLDDELDEASLDGDIFLRALQSRQAMNEESED</sequence>
<comment type="caution">
    <text evidence="6">The sequence shown here is derived from an EMBL/GenBank/DDBJ whole genome shotgun (WGS) entry which is preliminary data.</text>
</comment>
<dbReference type="GO" id="GO:0005737">
    <property type="term" value="C:cytoplasm"/>
    <property type="evidence" value="ECO:0007669"/>
    <property type="project" value="UniProtKB-SubCell"/>
</dbReference>
<dbReference type="Proteomes" id="UP000004567">
    <property type="component" value="Unassembled WGS sequence"/>
</dbReference>
<comment type="similarity">
    <text evidence="5">Belongs to the ScpB family.</text>
</comment>
<dbReference type="SUPFAM" id="SSF46785">
    <property type="entry name" value="Winged helix' DNA-binding domain"/>
    <property type="match status" value="2"/>
</dbReference>
<comment type="function">
    <text evidence="5">Participates in chromosomal partition during cell division. May act via the formation of a condensin-like complex containing Smc and ScpA that pull DNA away from mid-cell into both cell halves.</text>
</comment>
<keyword evidence="2 5" id="KW-0132">Cell division</keyword>